<dbReference type="NCBIfam" id="TIGR04183">
    <property type="entry name" value="Por_Secre_tail"/>
    <property type="match status" value="1"/>
</dbReference>
<proteinExistence type="predicted"/>
<reference evidence="4 5" key="1">
    <citation type="submission" date="2016-11" db="EMBL/GenBank/DDBJ databases">
        <title>Trade-off between light-utilization and light-protection in marine flavobacteria.</title>
        <authorList>
            <person name="Kumagai Y."/>
        </authorList>
    </citation>
    <scope>NUCLEOTIDE SEQUENCE [LARGE SCALE GENOMIC DNA]</scope>
    <source>
        <strain evidence="4 5">NBRC 107741</strain>
    </source>
</reference>
<feature type="compositionally biased region" description="Acidic residues" evidence="2">
    <location>
        <begin position="374"/>
        <end position="385"/>
    </location>
</feature>
<name>A0A2S7KNU1_9FLAO</name>
<comment type="caution">
    <text evidence="4">The sequence shown here is derived from an EMBL/GenBank/DDBJ whole genome shotgun (WGS) entry which is preliminary data.</text>
</comment>
<evidence type="ECO:0000313" key="4">
    <source>
        <dbReference type="EMBL" id="PQB04277.1"/>
    </source>
</evidence>
<dbReference type="Proteomes" id="UP000239800">
    <property type="component" value="Unassembled WGS sequence"/>
</dbReference>
<evidence type="ECO:0000256" key="2">
    <source>
        <dbReference type="SAM" id="MobiDB-lite"/>
    </source>
</evidence>
<feature type="domain" description="Secretion system C-terminal sorting" evidence="3">
    <location>
        <begin position="574"/>
        <end position="628"/>
    </location>
</feature>
<dbReference type="EMBL" id="MQUB01000001">
    <property type="protein sequence ID" value="PQB04277.1"/>
    <property type="molecule type" value="Genomic_DNA"/>
</dbReference>
<organism evidence="4 5">
    <name type="scientific">Aureitalea marina</name>
    <dbReference type="NCBI Taxonomy" id="930804"/>
    <lineage>
        <taxon>Bacteria</taxon>
        <taxon>Pseudomonadati</taxon>
        <taxon>Bacteroidota</taxon>
        <taxon>Flavobacteriia</taxon>
        <taxon>Flavobacteriales</taxon>
        <taxon>Flavobacteriaceae</taxon>
        <taxon>Aureitalea</taxon>
    </lineage>
</organism>
<accession>A0A2S7KNU1</accession>
<dbReference type="AlphaFoldDB" id="A0A2S7KNU1"/>
<keyword evidence="5" id="KW-1185">Reference proteome</keyword>
<keyword evidence="1" id="KW-0732">Signal</keyword>
<protein>
    <recommendedName>
        <fullName evidence="3">Secretion system C-terminal sorting domain-containing protein</fullName>
    </recommendedName>
</protein>
<evidence type="ECO:0000256" key="1">
    <source>
        <dbReference type="ARBA" id="ARBA00022729"/>
    </source>
</evidence>
<dbReference type="Pfam" id="PF18962">
    <property type="entry name" value="Por_Secre_tail"/>
    <property type="match status" value="1"/>
</dbReference>
<feature type="region of interest" description="Disordered" evidence="2">
    <location>
        <begin position="368"/>
        <end position="392"/>
    </location>
</feature>
<gene>
    <name evidence="4" type="ORF">BST85_04700</name>
</gene>
<evidence type="ECO:0000313" key="5">
    <source>
        <dbReference type="Proteomes" id="UP000239800"/>
    </source>
</evidence>
<dbReference type="InterPro" id="IPR026444">
    <property type="entry name" value="Secre_tail"/>
</dbReference>
<sequence>MWGQLSVKPTGSQDSYIYASDVVLYVTDDIELDANTNDATTEASIYLRDDAQLIQGNDVANSGDGTISVLQDTRSDSFDYNLWSSPVSQENASTSGNLPFDVSIIEDKRISSITDSRASVITPIGTKNGSGSGLGADLQLTISGRWLYSYNSLNSWQRFNTGTRSPGIGFTMKGTNITNHGNLYEDTNNQTYDFRGRPNNGDIDVQIPAADAGGGELGSAVDGEVLSGNPYPSAIDLDLLMTDNTNITAIWFWDENRSINSHYYVDNEGGYGSWTNVPDADGTYMVPTFYEWNNDGTQGDATSDVGEDIPRRYSPVGQGFVIQGTPNSSVTFTNSMRVFEQEDPSSSVMRGMNNNAQNAISLASSSGISLTDQDQNDNNDTEQDQQENSGPVIPRLHIITQFGVLGTNDQYHIRDMVLMFNNEMTNEFDRRWDVPHPMDADVGDIWFPIQRDGLQAKMVLQTVPFDPYYQIPLTVRLEQQRKLSIFGDEELHLTRDMYIWDSEADTYQQFTGGKTATFVLSPGTYANRFYIVFKSNRQMEEEAGQLIAEIKESIDVVQNNRSAHMEISNPEGYDIAQANIFDINGKLVLSEQNVGNSRRYSFPTGNLSDGIYIVKLNTTDNITLDYKISVFNKR</sequence>
<evidence type="ECO:0000259" key="3">
    <source>
        <dbReference type="Pfam" id="PF18962"/>
    </source>
</evidence>